<evidence type="ECO:0000313" key="2">
    <source>
        <dbReference type="EMBL" id="KAF2032420.1"/>
    </source>
</evidence>
<organism evidence="2 3">
    <name type="scientific">Setomelanomma holmii</name>
    <dbReference type="NCBI Taxonomy" id="210430"/>
    <lineage>
        <taxon>Eukaryota</taxon>
        <taxon>Fungi</taxon>
        <taxon>Dikarya</taxon>
        <taxon>Ascomycota</taxon>
        <taxon>Pezizomycotina</taxon>
        <taxon>Dothideomycetes</taxon>
        <taxon>Pleosporomycetidae</taxon>
        <taxon>Pleosporales</taxon>
        <taxon>Pleosporineae</taxon>
        <taxon>Phaeosphaeriaceae</taxon>
        <taxon>Setomelanomma</taxon>
    </lineage>
</organism>
<feature type="region of interest" description="Disordered" evidence="1">
    <location>
        <begin position="165"/>
        <end position="308"/>
    </location>
</feature>
<name>A0A9P4HF36_9PLEO</name>
<feature type="compositionally biased region" description="Basic and acidic residues" evidence="1">
    <location>
        <begin position="178"/>
        <end position="191"/>
    </location>
</feature>
<gene>
    <name evidence="2" type="ORF">EK21DRAFT_110092</name>
</gene>
<keyword evidence="3" id="KW-1185">Reference proteome</keyword>
<comment type="caution">
    <text evidence="2">The sequence shown here is derived from an EMBL/GenBank/DDBJ whole genome shotgun (WGS) entry which is preliminary data.</text>
</comment>
<evidence type="ECO:0000313" key="3">
    <source>
        <dbReference type="Proteomes" id="UP000799777"/>
    </source>
</evidence>
<protein>
    <submittedName>
        <fullName evidence="2">Uncharacterized protein</fullName>
    </submittedName>
</protein>
<dbReference type="AlphaFoldDB" id="A0A9P4HF36"/>
<feature type="region of interest" description="Disordered" evidence="1">
    <location>
        <begin position="96"/>
        <end position="135"/>
    </location>
</feature>
<reference evidence="2" key="1">
    <citation type="journal article" date="2020" name="Stud. Mycol.">
        <title>101 Dothideomycetes genomes: a test case for predicting lifestyles and emergence of pathogens.</title>
        <authorList>
            <person name="Haridas S."/>
            <person name="Albert R."/>
            <person name="Binder M."/>
            <person name="Bloem J."/>
            <person name="Labutti K."/>
            <person name="Salamov A."/>
            <person name="Andreopoulos B."/>
            <person name="Baker S."/>
            <person name="Barry K."/>
            <person name="Bills G."/>
            <person name="Bluhm B."/>
            <person name="Cannon C."/>
            <person name="Castanera R."/>
            <person name="Culley D."/>
            <person name="Daum C."/>
            <person name="Ezra D."/>
            <person name="Gonzalez J."/>
            <person name="Henrissat B."/>
            <person name="Kuo A."/>
            <person name="Liang C."/>
            <person name="Lipzen A."/>
            <person name="Lutzoni F."/>
            <person name="Magnuson J."/>
            <person name="Mondo S."/>
            <person name="Nolan M."/>
            <person name="Ohm R."/>
            <person name="Pangilinan J."/>
            <person name="Park H.-J."/>
            <person name="Ramirez L."/>
            <person name="Alfaro M."/>
            <person name="Sun H."/>
            <person name="Tritt A."/>
            <person name="Yoshinaga Y."/>
            <person name="Zwiers L.-H."/>
            <person name="Turgeon B."/>
            <person name="Goodwin S."/>
            <person name="Spatafora J."/>
            <person name="Crous P."/>
            <person name="Grigoriev I."/>
        </authorList>
    </citation>
    <scope>NUCLEOTIDE SEQUENCE</scope>
    <source>
        <strain evidence="2">CBS 110217</strain>
    </source>
</reference>
<evidence type="ECO:0000256" key="1">
    <source>
        <dbReference type="SAM" id="MobiDB-lite"/>
    </source>
</evidence>
<sequence>MPLDSCANLHRWTKEQKERQKRGSLPTPPDMHDLIGFQDIEAEHPKVYIRKLWLVAEHYRTLKPIFLDNNASALQKRVTQVVNRLAKDDEKRYEELGKEQAWSSDLGPDHDAPDLLNNKHEERKPRWSTTTETGGFEEHDQKMIILNLRYWMAARLQAAINSTGTAIPSKSTSTKKKTWADDHQDCSRNPEKSSYSSKGRRTTEEVRDHRSLRSDSPSHQLHREDRETPQTFNSPSSPLPSASPSKLKRRASGPVPRKQVPKPYADAGKGSHYGTTHNASNLHDSGKDPVSNGMEYGAAPVSRSDQHENAAEPWIAGSSLLEHLNHSAMPSRYTGTAHIEWNHGRSTFNDVERRLRARRDIKVLKEWKDAKRKGGDGYDDVRRLSEDLTLLFNTLIAPEPFDFVGVWQDLKKYNHALLSWYGEQEP</sequence>
<feature type="compositionally biased region" description="Basic and acidic residues" evidence="1">
    <location>
        <begin position="201"/>
        <end position="213"/>
    </location>
</feature>
<proteinExistence type="predicted"/>
<dbReference type="EMBL" id="ML978173">
    <property type="protein sequence ID" value="KAF2032420.1"/>
    <property type="molecule type" value="Genomic_DNA"/>
</dbReference>
<dbReference type="OrthoDB" id="3798977at2759"/>
<feature type="compositionally biased region" description="Basic and acidic residues" evidence="1">
    <location>
        <begin position="107"/>
        <end position="125"/>
    </location>
</feature>
<feature type="compositionally biased region" description="Polar residues" evidence="1">
    <location>
        <begin position="273"/>
        <end position="283"/>
    </location>
</feature>
<accession>A0A9P4HF36</accession>
<feature type="compositionally biased region" description="Low complexity" evidence="1">
    <location>
        <begin position="234"/>
        <end position="245"/>
    </location>
</feature>
<dbReference type="Proteomes" id="UP000799777">
    <property type="component" value="Unassembled WGS sequence"/>
</dbReference>